<evidence type="ECO:0000313" key="2">
    <source>
        <dbReference type="EMBL" id="GAA4912036.1"/>
    </source>
</evidence>
<evidence type="ECO:0000313" key="3">
    <source>
        <dbReference type="Proteomes" id="UP001501436"/>
    </source>
</evidence>
<feature type="transmembrane region" description="Helical" evidence="1">
    <location>
        <begin position="68"/>
        <end position="90"/>
    </location>
</feature>
<keyword evidence="3" id="KW-1185">Reference proteome</keyword>
<feature type="transmembrane region" description="Helical" evidence="1">
    <location>
        <begin position="5"/>
        <end position="23"/>
    </location>
</feature>
<dbReference type="RefSeq" id="WP_345330243.1">
    <property type="nucleotide sequence ID" value="NZ_BAABJI010000002.1"/>
</dbReference>
<evidence type="ECO:0000256" key="1">
    <source>
        <dbReference type="SAM" id="Phobius"/>
    </source>
</evidence>
<keyword evidence="1" id="KW-0812">Transmembrane</keyword>
<sequence length="96" mass="10708">MFKPVLIDGLIAFAVIAVFVFGVDNPKPEWGRLWMHKPLILTQLAGAFGGLVFSLINRLFKSRFTRRIIGIILASVAFIIIHWIGAVLGLNGTMWD</sequence>
<keyword evidence="1" id="KW-0472">Membrane</keyword>
<organism evidence="2 3">
    <name type="scientific">Mucilaginibacter defluvii</name>
    <dbReference type="NCBI Taxonomy" id="1196019"/>
    <lineage>
        <taxon>Bacteria</taxon>
        <taxon>Pseudomonadati</taxon>
        <taxon>Bacteroidota</taxon>
        <taxon>Sphingobacteriia</taxon>
        <taxon>Sphingobacteriales</taxon>
        <taxon>Sphingobacteriaceae</taxon>
        <taxon>Mucilaginibacter</taxon>
    </lineage>
</organism>
<gene>
    <name evidence="2" type="ORF">GCM10023313_13810</name>
</gene>
<protein>
    <recommendedName>
        <fullName evidence="4">DUF1294 domain-containing protein</fullName>
    </recommendedName>
</protein>
<comment type="caution">
    <text evidence="2">The sequence shown here is derived from an EMBL/GenBank/DDBJ whole genome shotgun (WGS) entry which is preliminary data.</text>
</comment>
<keyword evidence="1" id="KW-1133">Transmembrane helix</keyword>
<dbReference type="EMBL" id="BAABJI010000002">
    <property type="protein sequence ID" value="GAA4912036.1"/>
    <property type="molecule type" value="Genomic_DNA"/>
</dbReference>
<accession>A0ABP9FPP5</accession>
<name>A0ABP9FPP5_9SPHI</name>
<feature type="transmembrane region" description="Helical" evidence="1">
    <location>
        <begin position="35"/>
        <end position="56"/>
    </location>
</feature>
<evidence type="ECO:0008006" key="4">
    <source>
        <dbReference type="Google" id="ProtNLM"/>
    </source>
</evidence>
<dbReference type="Proteomes" id="UP001501436">
    <property type="component" value="Unassembled WGS sequence"/>
</dbReference>
<proteinExistence type="predicted"/>
<reference evidence="3" key="1">
    <citation type="journal article" date="2019" name="Int. J. Syst. Evol. Microbiol.">
        <title>The Global Catalogue of Microorganisms (GCM) 10K type strain sequencing project: providing services to taxonomists for standard genome sequencing and annotation.</title>
        <authorList>
            <consortium name="The Broad Institute Genomics Platform"/>
            <consortium name="The Broad Institute Genome Sequencing Center for Infectious Disease"/>
            <person name="Wu L."/>
            <person name="Ma J."/>
        </authorList>
    </citation>
    <scope>NUCLEOTIDE SEQUENCE [LARGE SCALE GENOMIC DNA]</scope>
    <source>
        <strain evidence="3">JCM 18283</strain>
    </source>
</reference>